<dbReference type="GO" id="GO:0005634">
    <property type="term" value="C:nucleus"/>
    <property type="evidence" value="ECO:0007669"/>
    <property type="project" value="UniProtKB-SubCell"/>
</dbReference>
<evidence type="ECO:0000259" key="2">
    <source>
        <dbReference type="Pfam" id="PF05225"/>
    </source>
</evidence>
<dbReference type="Gene3D" id="1.10.10.60">
    <property type="entry name" value="Homeodomain-like"/>
    <property type="match status" value="1"/>
</dbReference>
<evidence type="ECO:0000313" key="4">
    <source>
        <dbReference type="Proteomes" id="UP001566132"/>
    </source>
</evidence>
<organism evidence="3 4">
    <name type="scientific">Hypothenemus hampei</name>
    <name type="common">Coffee berry borer</name>
    <dbReference type="NCBI Taxonomy" id="57062"/>
    <lineage>
        <taxon>Eukaryota</taxon>
        <taxon>Metazoa</taxon>
        <taxon>Ecdysozoa</taxon>
        <taxon>Arthropoda</taxon>
        <taxon>Hexapoda</taxon>
        <taxon>Insecta</taxon>
        <taxon>Pterygota</taxon>
        <taxon>Neoptera</taxon>
        <taxon>Endopterygota</taxon>
        <taxon>Coleoptera</taxon>
        <taxon>Polyphaga</taxon>
        <taxon>Cucujiformia</taxon>
        <taxon>Curculionidae</taxon>
        <taxon>Scolytinae</taxon>
        <taxon>Hypothenemus</taxon>
    </lineage>
</organism>
<dbReference type="EMBL" id="JBDJPC010000005">
    <property type="protein sequence ID" value="KAL1502112.1"/>
    <property type="molecule type" value="Genomic_DNA"/>
</dbReference>
<dbReference type="Pfam" id="PF05225">
    <property type="entry name" value="HTH_psq"/>
    <property type="match status" value="1"/>
</dbReference>
<name>A0ABD1ETI9_HYPHA</name>
<reference evidence="3 4" key="1">
    <citation type="submission" date="2024-05" db="EMBL/GenBank/DDBJ databases">
        <title>Genetic variation in Jamaican populations of the coffee berry borer (Hypothenemus hampei).</title>
        <authorList>
            <person name="Errbii M."/>
            <person name="Myrie A."/>
        </authorList>
    </citation>
    <scope>NUCLEOTIDE SEQUENCE [LARGE SCALE GENOMIC DNA]</scope>
    <source>
        <strain evidence="3">JA-Hopewell-2020-01-JO</strain>
        <tissue evidence="3">Whole body</tissue>
    </source>
</reference>
<comment type="caution">
    <text evidence="3">The sequence shown here is derived from an EMBL/GenBank/DDBJ whole genome shotgun (WGS) entry which is preliminary data.</text>
</comment>
<keyword evidence="4" id="KW-1185">Reference proteome</keyword>
<accession>A0ABD1ETI9</accession>
<dbReference type="InterPro" id="IPR009057">
    <property type="entry name" value="Homeodomain-like_sf"/>
</dbReference>
<evidence type="ECO:0000313" key="3">
    <source>
        <dbReference type="EMBL" id="KAL1502112.1"/>
    </source>
</evidence>
<feature type="domain" description="HTH psq-type" evidence="2">
    <location>
        <begin position="40"/>
        <end position="79"/>
    </location>
</feature>
<dbReference type="InterPro" id="IPR007889">
    <property type="entry name" value="HTH_Psq"/>
</dbReference>
<gene>
    <name evidence="3" type="ORF">ABEB36_007305</name>
</gene>
<comment type="subcellular location">
    <subcellularLocation>
        <location evidence="1">Nucleus</location>
    </subcellularLocation>
</comment>
<dbReference type="AlphaFoldDB" id="A0ABD1ETI9"/>
<dbReference type="SUPFAM" id="SSF46689">
    <property type="entry name" value="Homeodomain-like"/>
    <property type="match status" value="1"/>
</dbReference>
<sequence>MELCRIKIAIKDHLRDRMISEQYIMVGKYHRKSNRLQWQENDMSAAIQAVSEGKMGWFLASKTFGVPFGTLRRRYQGTNKFTKDTDKSYMGVKDQFSMLILSKK</sequence>
<protein>
    <recommendedName>
        <fullName evidence="2">HTH psq-type domain-containing protein</fullName>
    </recommendedName>
</protein>
<dbReference type="Proteomes" id="UP001566132">
    <property type="component" value="Unassembled WGS sequence"/>
</dbReference>
<evidence type="ECO:0000256" key="1">
    <source>
        <dbReference type="ARBA" id="ARBA00004123"/>
    </source>
</evidence>
<proteinExistence type="predicted"/>